<dbReference type="Proteomes" id="UP000037507">
    <property type="component" value="Unassembled WGS sequence"/>
</dbReference>
<dbReference type="Gene3D" id="3.30.70.100">
    <property type="match status" value="1"/>
</dbReference>
<evidence type="ECO:0000259" key="2">
    <source>
        <dbReference type="Pfam" id="PF07978"/>
    </source>
</evidence>
<gene>
    <name evidence="3" type="ORF">H663_019140</name>
</gene>
<dbReference type="Pfam" id="PF07978">
    <property type="entry name" value="NIPSNAP"/>
    <property type="match status" value="1"/>
</dbReference>
<dbReference type="SUPFAM" id="SSF54909">
    <property type="entry name" value="Dimeric alpha+beta barrel"/>
    <property type="match status" value="1"/>
</dbReference>
<organism evidence="3 4">
    <name type="scientific">Limnohabitans planktonicus II-D5</name>
    <dbReference type="NCBI Taxonomy" id="1293045"/>
    <lineage>
        <taxon>Bacteria</taxon>
        <taxon>Pseudomonadati</taxon>
        <taxon>Pseudomonadota</taxon>
        <taxon>Betaproteobacteria</taxon>
        <taxon>Burkholderiales</taxon>
        <taxon>Comamonadaceae</taxon>
        <taxon>Limnohabitans</taxon>
    </lineage>
</organism>
<dbReference type="InterPro" id="IPR051557">
    <property type="entry name" value="NipSnap_domain"/>
</dbReference>
<evidence type="ECO:0000313" key="4">
    <source>
        <dbReference type="Proteomes" id="UP000037507"/>
    </source>
</evidence>
<dbReference type="InterPro" id="IPR012577">
    <property type="entry name" value="NIPSNAP"/>
</dbReference>
<sequence length="105" mass="11923">MAIYELRTYSVTVGKMPEVVAHYSQEGWPVLAKHPQKLVGYFTGDVGALNELIHVWKFDDDADRRAFWAGVYADADFQAFVAKIRPLIREQSNKLMLSAPWGPQP</sequence>
<dbReference type="PANTHER" id="PTHR21017">
    <property type="entry name" value="NIPSNAP-RELATED"/>
    <property type="match status" value="1"/>
</dbReference>
<keyword evidence="4" id="KW-1185">Reference proteome</keyword>
<evidence type="ECO:0000313" key="3">
    <source>
        <dbReference type="EMBL" id="PVE41068.1"/>
    </source>
</evidence>
<comment type="caution">
    <text evidence="3">The sequence shown here is derived from an EMBL/GenBank/DDBJ whole genome shotgun (WGS) entry which is preliminary data.</text>
</comment>
<dbReference type="STRING" id="1293045.H663_02170"/>
<comment type="similarity">
    <text evidence="1">Belongs to the NipSnap family.</text>
</comment>
<accession>A0A2T7U8Q3</accession>
<name>A0A2T7U8Q3_9BURK</name>
<feature type="domain" description="NIPSNAP" evidence="2">
    <location>
        <begin position="4"/>
        <end position="103"/>
    </location>
</feature>
<dbReference type="RefSeq" id="WP_053169327.1">
    <property type="nucleotide sequence ID" value="NZ_LFYT02000042.1"/>
</dbReference>
<evidence type="ECO:0000256" key="1">
    <source>
        <dbReference type="ARBA" id="ARBA00005291"/>
    </source>
</evidence>
<dbReference type="OrthoDB" id="8905985at2"/>
<proteinExistence type="inferred from homology"/>
<dbReference type="EMBL" id="LFYT02000042">
    <property type="protein sequence ID" value="PVE41068.1"/>
    <property type="molecule type" value="Genomic_DNA"/>
</dbReference>
<protein>
    <submittedName>
        <fullName evidence="3">NIPSNAP family protein</fullName>
    </submittedName>
</protein>
<dbReference type="AlphaFoldDB" id="A0A2T7U8Q3"/>
<reference evidence="3" key="1">
    <citation type="submission" date="2017-04" db="EMBL/GenBank/DDBJ databases">
        <title>Unexpected and diverse lifestyles within the genus Limnohabitans.</title>
        <authorList>
            <person name="Kasalicky V."/>
            <person name="Mehrshad M."/>
            <person name="Andrei S.-A."/>
            <person name="Salcher M."/>
            <person name="Kratochvilova H."/>
            <person name="Simek K."/>
            <person name="Ghai R."/>
        </authorList>
    </citation>
    <scope>NUCLEOTIDE SEQUENCE [LARGE SCALE GENOMIC DNA]</scope>
    <source>
        <strain evidence="3">II-D5</strain>
    </source>
</reference>
<dbReference type="PANTHER" id="PTHR21017:SF17">
    <property type="entry name" value="PROTEIN NIPSNAP"/>
    <property type="match status" value="1"/>
</dbReference>
<dbReference type="InterPro" id="IPR011008">
    <property type="entry name" value="Dimeric_a/b-barrel"/>
</dbReference>